<dbReference type="EMBL" id="UGQB01000004">
    <property type="protein sequence ID" value="STZ07202.1"/>
    <property type="molecule type" value="Genomic_DNA"/>
</dbReference>
<reference evidence="1 2" key="1">
    <citation type="submission" date="2018-06" db="EMBL/GenBank/DDBJ databases">
        <authorList>
            <consortium name="Pathogen Informatics"/>
            <person name="Doyle S."/>
        </authorList>
    </citation>
    <scope>NUCLEOTIDE SEQUENCE [LARGE SCALE GENOMIC DNA]</scope>
    <source>
        <strain evidence="1 2">NCTC12877</strain>
    </source>
</reference>
<sequence>MNEIDQEVQQAVNAKILSSLDSIHCQNRQIAQKIDDLEKSVTKKATTAGAIAGAVAGTATSGLFTIGMEIVKAKFGG</sequence>
<organism evidence="1 2">
    <name type="scientific">Moraxella caprae</name>
    <dbReference type="NCBI Taxonomy" id="90240"/>
    <lineage>
        <taxon>Bacteria</taxon>
        <taxon>Pseudomonadati</taxon>
        <taxon>Pseudomonadota</taxon>
        <taxon>Gammaproteobacteria</taxon>
        <taxon>Moraxellales</taxon>
        <taxon>Moraxellaceae</taxon>
        <taxon>Moraxella</taxon>
    </lineage>
</organism>
<proteinExistence type="predicted"/>
<protein>
    <submittedName>
        <fullName evidence="1">Uncharacterized protein</fullName>
    </submittedName>
</protein>
<evidence type="ECO:0000313" key="2">
    <source>
        <dbReference type="Proteomes" id="UP000254065"/>
    </source>
</evidence>
<dbReference type="Proteomes" id="UP000254065">
    <property type="component" value="Unassembled WGS sequence"/>
</dbReference>
<keyword evidence="2" id="KW-1185">Reference proteome</keyword>
<evidence type="ECO:0000313" key="1">
    <source>
        <dbReference type="EMBL" id="STZ07202.1"/>
    </source>
</evidence>
<dbReference type="AlphaFoldDB" id="A0A378QW29"/>
<dbReference type="STRING" id="1122244.GCA_000426885_01719"/>
<gene>
    <name evidence="1" type="ORF">NCTC12877_00157</name>
</gene>
<accession>A0A378QW29</accession>
<name>A0A378QW29_9GAMM</name>
<dbReference type="RefSeq" id="WP_036387882.1">
    <property type="nucleotide sequence ID" value="NZ_UGQB01000004.1"/>
</dbReference>